<sequence length="317" mass="36006">MLEVITDNKQGGVYNISELVTDATWKTSRIGKPSSFDMTILQDSNYILNNGDIIRAKYDDVPIFYGYVFSVGRQMEETLRIKAYDQMRYLTSNDTYVFANKTAAAIMKQIAADFGIKVGAVADTKYKIPSMVEDNQKLMDIICKALDLTVINTGVIYTMYDDFGNLIIKNSEDMKLDLVIGDDSLMTGFSFEKSIDSDTFNRIKLVRDNKETKKRDVYIAQDSANISKWGRLQYFQKVDENMNPAQIKQLLDTLAKVKNRETKTLKIDALGNPMVRAGCFVTVTIEELAINQFYLVDECSHKFSGDEYTLSLELKVI</sequence>
<dbReference type="RefSeq" id="WP_210090392.1">
    <property type="nucleotide sequence ID" value="NZ_JAGGKG010000018.1"/>
</dbReference>
<evidence type="ECO:0000313" key="2">
    <source>
        <dbReference type="EMBL" id="MBP1906800.1"/>
    </source>
</evidence>
<gene>
    <name evidence="2" type="ORF">J2Z32_003464</name>
</gene>
<dbReference type="EMBL" id="JAGGKG010000018">
    <property type="protein sequence ID" value="MBP1906800.1"/>
    <property type="molecule type" value="Genomic_DNA"/>
</dbReference>
<comment type="caution">
    <text evidence="2">The sequence shown here is derived from an EMBL/GenBank/DDBJ whole genome shotgun (WGS) entry which is preliminary data.</text>
</comment>
<accession>A0ABS4FW34</accession>
<feature type="domain" description="YqbQ/XkdQ" evidence="1">
    <location>
        <begin position="24"/>
        <end position="315"/>
    </location>
</feature>
<dbReference type="InterPro" id="IPR056937">
    <property type="entry name" value="YqbQ/XkdQ"/>
</dbReference>
<reference evidence="2 3" key="1">
    <citation type="submission" date="2021-03" db="EMBL/GenBank/DDBJ databases">
        <title>Genomic Encyclopedia of Type Strains, Phase IV (KMG-IV): sequencing the most valuable type-strain genomes for metagenomic binning, comparative biology and taxonomic classification.</title>
        <authorList>
            <person name="Goeker M."/>
        </authorList>
    </citation>
    <scope>NUCLEOTIDE SEQUENCE [LARGE SCALE GENOMIC DNA]</scope>
    <source>
        <strain evidence="2 3">DSM 14349</strain>
    </source>
</reference>
<dbReference type="Pfam" id="PF24032">
    <property type="entry name" value="YQBQ"/>
    <property type="match status" value="1"/>
</dbReference>
<name>A0ABS4FW34_9BACL</name>
<keyword evidence="3" id="KW-1185">Reference proteome</keyword>
<proteinExistence type="predicted"/>
<organism evidence="2 3">
    <name type="scientific">Paenibacillus turicensis</name>
    <dbReference type="NCBI Taxonomy" id="160487"/>
    <lineage>
        <taxon>Bacteria</taxon>
        <taxon>Bacillati</taxon>
        <taxon>Bacillota</taxon>
        <taxon>Bacilli</taxon>
        <taxon>Bacillales</taxon>
        <taxon>Paenibacillaceae</taxon>
        <taxon>Paenibacillus</taxon>
    </lineage>
</organism>
<evidence type="ECO:0000313" key="3">
    <source>
        <dbReference type="Proteomes" id="UP001519272"/>
    </source>
</evidence>
<dbReference type="Proteomes" id="UP001519272">
    <property type="component" value="Unassembled WGS sequence"/>
</dbReference>
<protein>
    <recommendedName>
        <fullName evidence="1">YqbQ/XkdQ domain-containing protein</fullName>
    </recommendedName>
</protein>
<dbReference type="SUPFAM" id="SSF69279">
    <property type="entry name" value="Phage tail proteins"/>
    <property type="match status" value="1"/>
</dbReference>
<evidence type="ECO:0000259" key="1">
    <source>
        <dbReference type="Pfam" id="PF24032"/>
    </source>
</evidence>